<name>A0A370N3M4_9BURK</name>
<reference evidence="2" key="1">
    <citation type="submission" date="2018-05" db="EMBL/GenBank/DDBJ databases">
        <authorList>
            <person name="Feng T."/>
        </authorList>
    </citation>
    <scope>NUCLEOTIDE SEQUENCE [LARGE SCALE GENOMIC DNA]</scope>
    <source>
        <strain evidence="2">S27</strain>
    </source>
</reference>
<organism evidence="1 2">
    <name type="scientific">Paraburkholderia lacunae</name>
    <dbReference type="NCBI Taxonomy" id="2211104"/>
    <lineage>
        <taxon>Bacteria</taxon>
        <taxon>Pseudomonadati</taxon>
        <taxon>Pseudomonadota</taxon>
        <taxon>Betaproteobacteria</taxon>
        <taxon>Burkholderiales</taxon>
        <taxon>Burkholderiaceae</taxon>
        <taxon>Paraburkholderia</taxon>
    </lineage>
</organism>
<dbReference type="AlphaFoldDB" id="A0A370N3M4"/>
<sequence length="75" mass="8316">MRGAADSVRCCDDAVGVRRGLYARKLGRAALRHETVIIPEMTARRMVTLAARYFLLLVLLPQRFGSAALINARTD</sequence>
<gene>
    <name evidence="1" type="ORF">DLM46_24695</name>
</gene>
<protein>
    <submittedName>
        <fullName evidence="1">Uncharacterized protein</fullName>
    </submittedName>
</protein>
<evidence type="ECO:0000313" key="1">
    <source>
        <dbReference type="EMBL" id="RDK00191.1"/>
    </source>
</evidence>
<dbReference type="EMBL" id="QHKS01000017">
    <property type="protein sequence ID" value="RDK00191.1"/>
    <property type="molecule type" value="Genomic_DNA"/>
</dbReference>
<dbReference type="Proteomes" id="UP000254875">
    <property type="component" value="Unassembled WGS sequence"/>
</dbReference>
<proteinExistence type="predicted"/>
<accession>A0A370N3M4</accession>
<keyword evidence="2" id="KW-1185">Reference proteome</keyword>
<evidence type="ECO:0000313" key="2">
    <source>
        <dbReference type="Proteomes" id="UP000254875"/>
    </source>
</evidence>
<comment type="caution">
    <text evidence="1">The sequence shown here is derived from an EMBL/GenBank/DDBJ whole genome shotgun (WGS) entry which is preliminary data.</text>
</comment>